<evidence type="ECO:0000256" key="3">
    <source>
        <dbReference type="ARBA" id="ARBA00022840"/>
    </source>
</evidence>
<dbReference type="InterPro" id="IPR027417">
    <property type="entry name" value="P-loop_NTPase"/>
</dbReference>
<comment type="caution">
    <text evidence="6">The sequence shown here is derived from an EMBL/GenBank/DDBJ whole genome shotgun (WGS) entry which is preliminary data.</text>
</comment>
<evidence type="ECO:0000256" key="2">
    <source>
        <dbReference type="ARBA" id="ARBA00022741"/>
    </source>
</evidence>
<evidence type="ECO:0000256" key="1">
    <source>
        <dbReference type="ARBA" id="ARBA00022448"/>
    </source>
</evidence>
<evidence type="ECO:0000313" key="6">
    <source>
        <dbReference type="EMBL" id="MDZ5761215.1"/>
    </source>
</evidence>
<dbReference type="InterPro" id="IPR017871">
    <property type="entry name" value="ABC_transporter-like_CS"/>
</dbReference>
<dbReference type="Pfam" id="PF00005">
    <property type="entry name" value="ABC_tran"/>
    <property type="match status" value="1"/>
</dbReference>
<evidence type="ECO:0000313" key="7">
    <source>
        <dbReference type="Proteomes" id="UP001289135"/>
    </source>
</evidence>
<reference evidence="6" key="1">
    <citation type="submission" date="2023-02" db="EMBL/GenBank/DDBJ databases">
        <title>Host association and intracellularity evolved multiple times independently in the Rickettsiales.</title>
        <authorList>
            <person name="Castelli M."/>
            <person name="Nardi T."/>
            <person name="Gammuto L."/>
            <person name="Bellinzona G."/>
            <person name="Sabaneyeva E."/>
            <person name="Potekhin A."/>
            <person name="Serra V."/>
            <person name="Petroni G."/>
            <person name="Sassera D."/>
        </authorList>
    </citation>
    <scope>NUCLEOTIDE SEQUENCE</scope>
    <source>
        <strain evidence="6">USBL-36I1</strain>
    </source>
</reference>
<dbReference type="EMBL" id="JARGYU010000001">
    <property type="protein sequence ID" value="MDZ5761215.1"/>
    <property type="molecule type" value="Genomic_DNA"/>
</dbReference>
<keyword evidence="7" id="KW-1185">Reference proteome</keyword>
<name>A0AAE4VJK8_9RICK</name>
<dbReference type="AlphaFoldDB" id="A0AAE4VJK8"/>
<protein>
    <submittedName>
        <fullName evidence="6">ABC transporter ATP-binding protein</fullName>
    </submittedName>
</protein>
<accession>A0AAE4VJK8</accession>
<dbReference type="SMART" id="SM00382">
    <property type="entry name" value="AAA"/>
    <property type="match status" value="1"/>
</dbReference>
<keyword evidence="2" id="KW-0547">Nucleotide-binding</keyword>
<dbReference type="PANTHER" id="PTHR43023:SF3">
    <property type="entry name" value="PROTEIN TRIGALACTOSYLDIACYLGLYCEROL 3, CHLOROPLASTIC"/>
    <property type="match status" value="1"/>
</dbReference>
<evidence type="ECO:0000256" key="4">
    <source>
        <dbReference type="ARBA" id="ARBA00024725"/>
    </source>
</evidence>
<proteinExistence type="predicted"/>
<dbReference type="InterPro" id="IPR003593">
    <property type="entry name" value="AAA+_ATPase"/>
</dbReference>
<organism evidence="6 7">
    <name type="scientific">Lyticum sinuosum</name>
    <dbReference type="NCBI Taxonomy" id="1332059"/>
    <lineage>
        <taxon>Bacteria</taxon>
        <taxon>Pseudomonadati</taxon>
        <taxon>Pseudomonadota</taxon>
        <taxon>Alphaproteobacteria</taxon>
        <taxon>Rickettsiales</taxon>
        <taxon>Lyticum</taxon>
    </lineage>
</organism>
<dbReference type="Proteomes" id="UP001289135">
    <property type="component" value="Unassembled WGS sequence"/>
</dbReference>
<dbReference type="GO" id="GO:0005524">
    <property type="term" value="F:ATP binding"/>
    <property type="evidence" value="ECO:0007669"/>
    <property type="project" value="UniProtKB-KW"/>
</dbReference>
<dbReference type="PANTHER" id="PTHR43023">
    <property type="entry name" value="PROTEIN TRIGALACTOSYLDIACYLGLYCEROL 3, CHLOROPLASTIC"/>
    <property type="match status" value="1"/>
</dbReference>
<dbReference type="SUPFAM" id="SSF52540">
    <property type="entry name" value="P-loop containing nucleoside triphosphate hydrolases"/>
    <property type="match status" value="1"/>
</dbReference>
<keyword evidence="3 6" id="KW-0067">ATP-binding</keyword>
<evidence type="ECO:0000259" key="5">
    <source>
        <dbReference type="PROSITE" id="PS50893"/>
    </source>
</evidence>
<comment type="function">
    <text evidence="4">Part of an ABC transporter complex. Transmembrane domains (TMD) form a pore in the inner membrane and the ATP-binding domain (NBD) is responsible for energy generation.</text>
</comment>
<dbReference type="InterPro" id="IPR003439">
    <property type="entry name" value="ABC_transporter-like_ATP-bd"/>
</dbReference>
<dbReference type="PROSITE" id="PS50893">
    <property type="entry name" value="ABC_TRANSPORTER_2"/>
    <property type="match status" value="1"/>
</dbReference>
<dbReference type="PROSITE" id="PS00211">
    <property type="entry name" value="ABC_TRANSPORTER_1"/>
    <property type="match status" value="1"/>
</dbReference>
<dbReference type="GO" id="GO:0016887">
    <property type="term" value="F:ATP hydrolysis activity"/>
    <property type="evidence" value="ECO:0007669"/>
    <property type="project" value="InterPro"/>
</dbReference>
<keyword evidence="1" id="KW-0813">Transport</keyword>
<dbReference type="RefSeq" id="WP_322498633.1">
    <property type="nucleotide sequence ID" value="NZ_JARGYU010000001.1"/>
</dbReference>
<dbReference type="Gene3D" id="3.40.50.300">
    <property type="entry name" value="P-loop containing nucleotide triphosphate hydrolases"/>
    <property type="match status" value="1"/>
</dbReference>
<sequence length="249" mass="28121">MENIIIVNNLSKTFGEKKILENLNLIIKENESIVIIGPSGCGKSVFIKCVCGLILPDYGSSIIINNKEVSNKYISERKDDGIAFIFQNNALFDSMTVKDNIIFSLKNSAKYILSKERQYHYQTESAINDFIKNKLLDVDLDPNIADLYPQELSGGMQKRVALARALALSPKIIFCDEPTSGLDPLTSYKIAELMKNVHSKGKTIVSISHDPIYTKIVSDKVFYINKKTINYCDLNQIDKINEDFISYFI</sequence>
<feature type="domain" description="ABC transporter" evidence="5">
    <location>
        <begin position="5"/>
        <end position="249"/>
    </location>
</feature>
<gene>
    <name evidence="6" type="ORF">Lyticum_00383</name>
</gene>